<dbReference type="RefSeq" id="WP_111372291.1">
    <property type="nucleotide sequence ID" value="NZ_CP029480.1"/>
</dbReference>
<gene>
    <name evidence="4" type="ORF">DJ013_13345</name>
</gene>
<dbReference type="PANTHER" id="PTHR44858">
    <property type="entry name" value="TETRATRICOPEPTIDE REPEAT PROTEIN 6"/>
    <property type="match status" value="1"/>
</dbReference>
<protein>
    <submittedName>
        <fullName evidence="4">Uncharacterized protein</fullName>
    </submittedName>
</protein>
<dbReference type="InterPro" id="IPR019734">
    <property type="entry name" value="TPR_rpt"/>
</dbReference>
<dbReference type="KEGG" id="als:DJ013_13345"/>
<dbReference type="Pfam" id="PF13181">
    <property type="entry name" value="TPR_8"/>
    <property type="match status" value="1"/>
</dbReference>
<dbReference type="InterPro" id="IPR050498">
    <property type="entry name" value="Ycf3"/>
</dbReference>
<evidence type="ECO:0000256" key="2">
    <source>
        <dbReference type="ARBA" id="ARBA00022803"/>
    </source>
</evidence>
<feature type="repeat" description="TPR" evidence="3">
    <location>
        <begin position="123"/>
        <end position="156"/>
    </location>
</feature>
<keyword evidence="2 3" id="KW-0802">TPR repeat</keyword>
<keyword evidence="1" id="KW-0677">Repeat</keyword>
<dbReference type="GO" id="GO:0046813">
    <property type="term" value="P:receptor-mediated virion attachment to host cell"/>
    <property type="evidence" value="ECO:0007669"/>
    <property type="project" value="TreeGrafter"/>
</dbReference>
<organism evidence="4 5">
    <name type="scientific">Arcticibacterium luteifluviistationis</name>
    <dbReference type="NCBI Taxonomy" id="1784714"/>
    <lineage>
        <taxon>Bacteria</taxon>
        <taxon>Pseudomonadati</taxon>
        <taxon>Bacteroidota</taxon>
        <taxon>Cytophagia</taxon>
        <taxon>Cytophagales</taxon>
        <taxon>Leadbetterellaceae</taxon>
        <taxon>Arcticibacterium</taxon>
    </lineage>
</organism>
<dbReference type="Pfam" id="PF14559">
    <property type="entry name" value="TPR_19"/>
    <property type="match status" value="2"/>
</dbReference>
<dbReference type="Proteomes" id="UP000249873">
    <property type="component" value="Chromosome"/>
</dbReference>
<proteinExistence type="predicted"/>
<dbReference type="PROSITE" id="PS50005">
    <property type="entry name" value="TPR"/>
    <property type="match status" value="1"/>
</dbReference>
<dbReference type="EMBL" id="CP029480">
    <property type="protein sequence ID" value="AWV99098.1"/>
    <property type="molecule type" value="Genomic_DNA"/>
</dbReference>
<dbReference type="SMART" id="SM00028">
    <property type="entry name" value="TPR"/>
    <property type="match status" value="5"/>
</dbReference>
<evidence type="ECO:0000313" key="5">
    <source>
        <dbReference type="Proteomes" id="UP000249873"/>
    </source>
</evidence>
<sequence length="678" mass="76899">MNRLRGFFTLLFFMGYIVTYSQSPMTPGFKMLEGGQFEKARDFFSEYLKTDSLNQTALLCYGRGTGLAGNTTEAKEVFDKLQKRYPGNYEIDLNMAEAHMWSKDFKTALELYADLVKRDSTSFAATLGYANAYSENKEYDNALEYIAKALEIMPGNGNALVSRKYMRLGKASKYSYVGEFDKAISYFDLILAENAKDPDALINKAQALISLKKYDEANDVFEVLKSVSGKEVDAYLGMSRIANLQKEPKDALTIIEEGMAFTDSSTIVKASLGKVNALAWNKKFDESFQLLKELKTEYPDNLDVLAGFGRINIWSKGFAKGAGYFEELLKEKPGSFDGNLGYADAHHAQGLDDVAFKYVRKTLEYYDEQRDALKFLEKLYVAHDPTISSHIYFSKDNGGNTSENYQVSATYDPTPRFRTSLTYYQRSAKSSVSEIANQKVSVATISPGLSYKVNGRLKIGGEIGFLNTSEYQRVLGLLQADLNVGKYQQFQLKYNQEMQTFTSELIERNLKLDNITLNYNLSLPSKIGAYSQMIHTQVSDGNVRNLWFASVYYDIKQSPVLKAGFNYSYFSFKEQLPSIYFSPDVFRGYELFAAAENVNEEDAKWIYQAIFAGGLQQISSEKSQGIYRFDVKTGWKFSPRFMLMGYYMKSNSAASSVQGFTYNEWGLKTKWVLPFRKL</sequence>
<name>A0A2Z4GDM1_9BACT</name>
<evidence type="ECO:0000256" key="3">
    <source>
        <dbReference type="PROSITE-ProRule" id="PRU00339"/>
    </source>
</evidence>
<dbReference type="SUPFAM" id="SSF56935">
    <property type="entry name" value="Porins"/>
    <property type="match status" value="1"/>
</dbReference>
<dbReference type="AlphaFoldDB" id="A0A2Z4GDM1"/>
<evidence type="ECO:0000313" key="4">
    <source>
        <dbReference type="EMBL" id="AWV99098.1"/>
    </source>
</evidence>
<reference evidence="4 5" key="1">
    <citation type="submission" date="2018-05" db="EMBL/GenBank/DDBJ databases">
        <title>Complete genome sequence of Arcticibacterium luteifluviistationis SM1504T, a cytophagaceae bacterium isolated from Arctic surface seawater.</title>
        <authorList>
            <person name="Li Y."/>
            <person name="Qin Q.-L."/>
        </authorList>
    </citation>
    <scope>NUCLEOTIDE SEQUENCE [LARGE SCALE GENOMIC DNA]</scope>
    <source>
        <strain evidence="4 5">SM1504</strain>
    </source>
</reference>
<evidence type="ECO:0000256" key="1">
    <source>
        <dbReference type="ARBA" id="ARBA00022737"/>
    </source>
</evidence>
<dbReference type="SUPFAM" id="SSF48452">
    <property type="entry name" value="TPR-like"/>
    <property type="match status" value="2"/>
</dbReference>
<keyword evidence="5" id="KW-1185">Reference proteome</keyword>
<dbReference type="GO" id="GO:0009279">
    <property type="term" value="C:cell outer membrane"/>
    <property type="evidence" value="ECO:0007669"/>
    <property type="project" value="TreeGrafter"/>
</dbReference>
<accession>A0A2Z4GDM1</accession>
<dbReference type="OrthoDB" id="919555at2"/>
<dbReference type="Gene3D" id="1.25.40.10">
    <property type="entry name" value="Tetratricopeptide repeat domain"/>
    <property type="match status" value="2"/>
</dbReference>
<dbReference type="InterPro" id="IPR011990">
    <property type="entry name" value="TPR-like_helical_dom_sf"/>
</dbReference>
<dbReference type="PANTHER" id="PTHR44858:SF1">
    <property type="entry name" value="UDP-N-ACETYLGLUCOSAMINE--PEPTIDE N-ACETYLGLUCOSAMINYLTRANSFERASE SPINDLY-RELATED"/>
    <property type="match status" value="1"/>
</dbReference>